<evidence type="ECO:0000313" key="1">
    <source>
        <dbReference type="EMBL" id="PZE21292.1"/>
    </source>
</evidence>
<sequence length="179" mass="20154">MNQTMYRIEEMLETALQLSDRISAAMQQTPSPIAGVRESVANLLANYKESTSLPNRPGQANDLRSGIAVIRHEIHQCRRVLEQLTSDSAQLYRELIGDDKDAFERMTPKQQQRKHPTAFHAKQTFHSLSQLEEALALTTSALMTLSGDLEHNMLEHLEVPDVGHFKVEDNTPVRPTLAP</sequence>
<dbReference type="EMBL" id="NHRJ02000003">
    <property type="protein sequence ID" value="PZE21292.1"/>
    <property type="molecule type" value="Genomic_DNA"/>
</dbReference>
<reference evidence="1" key="1">
    <citation type="submission" date="2018-06" db="EMBL/GenBank/DDBJ databases">
        <title>Paenibacillus xerothermodurans sp. nov. an extremely dry heat resistant spore forming bacterium isolated from the soil of Cape Canaveral, Florida.</title>
        <authorList>
            <person name="Seuylemezian A."/>
            <person name="Kaur N."/>
            <person name="Patil P."/>
            <person name="Patil P."/>
            <person name="Mayilraj S."/>
            <person name="Vaishampayan P."/>
        </authorList>
    </citation>
    <scope>NUCLEOTIDE SEQUENCE [LARGE SCALE GENOMIC DNA]</scope>
    <source>
        <strain evidence="1">ATCC 27380</strain>
    </source>
</reference>
<dbReference type="RefSeq" id="WP_089199488.1">
    <property type="nucleotide sequence ID" value="NZ_NHRJ02000003.1"/>
</dbReference>
<evidence type="ECO:0000313" key="2">
    <source>
        <dbReference type="Proteomes" id="UP000214746"/>
    </source>
</evidence>
<protein>
    <submittedName>
        <fullName evidence="1">Uncharacterized protein</fullName>
    </submittedName>
</protein>
<name>A0A2W1P0M1_PAEXE</name>
<proteinExistence type="predicted"/>
<organism evidence="1 2">
    <name type="scientific">Paenibacillus xerothermodurans</name>
    <dbReference type="NCBI Taxonomy" id="1977292"/>
    <lineage>
        <taxon>Bacteria</taxon>
        <taxon>Bacillati</taxon>
        <taxon>Bacillota</taxon>
        <taxon>Bacilli</taxon>
        <taxon>Bacillales</taxon>
        <taxon>Paenibacillaceae</taxon>
        <taxon>Paenibacillus</taxon>
    </lineage>
</organism>
<comment type="caution">
    <text evidence="1">The sequence shown here is derived from an EMBL/GenBank/DDBJ whole genome shotgun (WGS) entry which is preliminary data.</text>
</comment>
<keyword evidence="2" id="KW-1185">Reference proteome</keyword>
<dbReference type="AlphaFoldDB" id="A0A2W1P0M1"/>
<dbReference type="Proteomes" id="UP000214746">
    <property type="component" value="Unassembled WGS sequence"/>
</dbReference>
<dbReference type="OrthoDB" id="2622779at2"/>
<gene>
    <name evidence="1" type="ORF">CBW46_007955</name>
</gene>
<accession>A0A2W1P0M1</accession>